<comment type="caution">
    <text evidence="2">The sequence shown here is derived from an EMBL/GenBank/DDBJ whole genome shotgun (WGS) entry which is preliminary data.</text>
</comment>
<name>A0ABS5Y606_9CYAN</name>
<proteinExistence type="predicted"/>
<dbReference type="InterPro" id="IPR000182">
    <property type="entry name" value="GNAT_dom"/>
</dbReference>
<evidence type="ECO:0000313" key="2">
    <source>
        <dbReference type="EMBL" id="MBT9313278.1"/>
    </source>
</evidence>
<dbReference type="Gene3D" id="3.40.630.30">
    <property type="match status" value="1"/>
</dbReference>
<accession>A0ABS5Y606</accession>
<dbReference type="PROSITE" id="PS51186">
    <property type="entry name" value="GNAT"/>
    <property type="match status" value="1"/>
</dbReference>
<dbReference type="SUPFAM" id="SSF55729">
    <property type="entry name" value="Acyl-CoA N-acyltransferases (Nat)"/>
    <property type="match status" value="1"/>
</dbReference>
<dbReference type="PANTHER" id="PTHR47443:SF3">
    <property type="entry name" value="GCN5-RELATED N-ACETYLTRANSFERASE 4, CHLOROPLASTIC"/>
    <property type="match status" value="1"/>
</dbReference>
<evidence type="ECO:0000313" key="3">
    <source>
        <dbReference type="Proteomes" id="UP001196661"/>
    </source>
</evidence>
<dbReference type="RefSeq" id="WP_215619173.1">
    <property type="nucleotide sequence ID" value="NZ_JADOER010000012.1"/>
</dbReference>
<dbReference type="InterPro" id="IPR016181">
    <property type="entry name" value="Acyl_CoA_acyltransferase"/>
</dbReference>
<dbReference type="EMBL" id="JADOER010000012">
    <property type="protein sequence ID" value="MBT9313278.1"/>
    <property type="molecule type" value="Genomic_DNA"/>
</dbReference>
<evidence type="ECO:0000259" key="1">
    <source>
        <dbReference type="PROSITE" id="PS51186"/>
    </source>
</evidence>
<sequence>MSRFQWDTAIKLPPDYVLRLARPQDLPQLVELLLTSFYPENYLNRLLYPLMRLGIQEDIKRRLKGSFHQYACLVIVHASATGGVIVGTVEMSLRSNVWQPLQPRRPYIANVAVDYRHRRSGLAQQMLRACEFISQTWGLRHIYLHVSTDNPSAIALYQKVGYQLSGQTLPWRRRQMMSKELLL</sequence>
<protein>
    <submittedName>
        <fullName evidence="2">GNAT family N-acetyltransferase</fullName>
    </submittedName>
</protein>
<dbReference type="PANTHER" id="PTHR47443">
    <property type="entry name" value="ACYL-COA N-ACYLTRANSFERASES (NAT) SUPERFAMILY PROTEIN"/>
    <property type="match status" value="1"/>
</dbReference>
<dbReference type="Pfam" id="PF00583">
    <property type="entry name" value="Acetyltransf_1"/>
    <property type="match status" value="1"/>
</dbReference>
<feature type="domain" description="N-acetyltransferase" evidence="1">
    <location>
        <begin position="16"/>
        <end position="183"/>
    </location>
</feature>
<gene>
    <name evidence="2" type="ORF">IXB28_13765</name>
</gene>
<reference evidence="2 3" key="1">
    <citation type="journal article" date="2021" name="Mar. Drugs">
        <title>Genome Reduction and Secondary Metabolism of the Marine Sponge-Associated Cyanobacterium Leptothoe.</title>
        <authorList>
            <person name="Konstantinou D."/>
            <person name="Popin R.V."/>
            <person name="Fewer D.P."/>
            <person name="Sivonen K."/>
            <person name="Gkelis S."/>
        </authorList>
    </citation>
    <scope>NUCLEOTIDE SEQUENCE [LARGE SCALE GENOMIC DNA]</scope>
    <source>
        <strain evidence="2 3">TAU-MAC 1615</strain>
    </source>
</reference>
<keyword evidence="3" id="KW-1185">Reference proteome</keyword>
<dbReference type="CDD" id="cd04301">
    <property type="entry name" value="NAT_SF"/>
    <property type="match status" value="1"/>
</dbReference>
<organism evidence="2 3">
    <name type="scientific">Leptothoe kymatousa TAU-MAC 1615</name>
    <dbReference type="NCBI Taxonomy" id="2364775"/>
    <lineage>
        <taxon>Bacteria</taxon>
        <taxon>Bacillati</taxon>
        <taxon>Cyanobacteriota</taxon>
        <taxon>Cyanophyceae</taxon>
        <taxon>Nodosilineales</taxon>
        <taxon>Cymatolegaceae</taxon>
        <taxon>Leptothoe</taxon>
        <taxon>Leptothoe kymatousa</taxon>
    </lineage>
</organism>
<dbReference type="Proteomes" id="UP001196661">
    <property type="component" value="Unassembled WGS sequence"/>
</dbReference>